<feature type="compositionally biased region" description="Low complexity" evidence="1">
    <location>
        <begin position="148"/>
        <end position="157"/>
    </location>
</feature>
<gene>
    <name evidence="2" type="ORF">HYALB_00007492</name>
</gene>
<feature type="region of interest" description="Disordered" evidence="1">
    <location>
        <begin position="1"/>
        <end position="31"/>
    </location>
</feature>
<proteinExistence type="predicted"/>
<feature type="compositionally biased region" description="Low complexity" evidence="1">
    <location>
        <begin position="68"/>
        <end position="89"/>
    </location>
</feature>
<evidence type="ECO:0000313" key="2">
    <source>
        <dbReference type="EMBL" id="CAG8982370.1"/>
    </source>
</evidence>
<keyword evidence="3" id="KW-1185">Reference proteome</keyword>
<comment type="caution">
    <text evidence="2">The sequence shown here is derived from an EMBL/GenBank/DDBJ whole genome shotgun (WGS) entry which is preliminary data.</text>
</comment>
<reference evidence="2" key="1">
    <citation type="submission" date="2021-07" db="EMBL/GenBank/DDBJ databases">
        <authorList>
            <person name="Durling M."/>
        </authorList>
    </citation>
    <scope>NUCLEOTIDE SEQUENCE</scope>
</reference>
<feature type="region of interest" description="Disordered" evidence="1">
    <location>
        <begin position="48"/>
        <end position="186"/>
    </location>
</feature>
<feature type="compositionally biased region" description="Basic and acidic residues" evidence="1">
    <location>
        <begin position="222"/>
        <end position="233"/>
    </location>
</feature>
<accession>A0A9N9LW87</accession>
<protein>
    <submittedName>
        <fullName evidence="2">Uncharacterized protein</fullName>
    </submittedName>
</protein>
<dbReference type="AlphaFoldDB" id="A0A9N9LW87"/>
<dbReference type="Proteomes" id="UP000701801">
    <property type="component" value="Unassembled WGS sequence"/>
</dbReference>
<name>A0A9N9LW87_9HELO</name>
<feature type="compositionally biased region" description="Low complexity" evidence="1">
    <location>
        <begin position="123"/>
        <end position="137"/>
    </location>
</feature>
<feature type="compositionally biased region" description="Polar residues" evidence="1">
    <location>
        <begin position="98"/>
        <end position="115"/>
    </location>
</feature>
<evidence type="ECO:0000256" key="1">
    <source>
        <dbReference type="SAM" id="MobiDB-lite"/>
    </source>
</evidence>
<dbReference type="EMBL" id="CAJVRM010000607">
    <property type="protein sequence ID" value="CAG8982370.1"/>
    <property type="molecule type" value="Genomic_DNA"/>
</dbReference>
<feature type="compositionally biased region" description="Low complexity" evidence="1">
    <location>
        <begin position="14"/>
        <end position="25"/>
    </location>
</feature>
<feature type="compositionally biased region" description="Basic residues" evidence="1">
    <location>
        <begin position="138"/>
        <end position="147"/>
    </location>
</feature>
<feature type="region of interest" description="Disordered" evidence="1">
    <location>
        <begin position="214"/>
        <end position="233"/>
    </location>
</feature>
<organism evidence="2 3">
    <name type="scientific">Hymenoscyphus albidus</name>
    <dbReference type="NCBI Taxonomy" id="595503"/>
    <lineage>
        <taxon>Eukaryota</taxon>
        <taxon>Fungi</taxon>
        <taxon>Dikarya</taxon>
        <taxon>Ascomycota</taxon>
        <taxon>Pezizomycotina</taxon>
        <taxon>Leotiomycetes</taxon>
        <taxon>Helotiales</taxon>
        <taxon>Helotiaceae</taxon>
        <taxon>Hymenoscyphus</taxon>
    </lineage>
</organism>
<dbReference type="OrthoDB" id="5426707at2759"/>
<sequence length="233" mass="25527">MHPPSALPNSSISTTPTTTTPYKPTNKIAIPIPNNTIYNLPRTLSDFITNHPKLPPTETPQEPLFQNPLSQQPTLQTPSPTTSTTTLQSPKPPPKMSLRSSPRNRVTATHTTKPTLMTRLHGRNATTRTTKTTTTTHPTHHNTHTTGHHTTAGHHTAVAPRTTRRSGWGGRRTARTAHTAQPVVHHKRHATLGDKVSGAMMKLRGSLTRRPGLKAAGTRRMHGTDGRGSRRVY</sequence>
<evidence type="ECO:0000313" key="3">
    <source>
        <dbReference type="Proteomes" id="UP000701801"/>
    </source>
</evidence>